<keyword evidence="5" id="KW-0804">Transcription</keyword>
<evidence type="ECO:0000256" key="7">
    <source>
        <dbReference type="SAM" id="MobiDB-lite"/>
    </source>
</evidence>
<evidence type="ECO:0000259" key="8">
    <source>
        <dbReference type="PROSITE" id="PS50114"/>
    </source>
</evidence>
<protein>
    <recommendedName>
        <fullName evidence="8">GATA-type domain-containing protein</fullName>
    </recommendedName>
</protein>
<comment type="caution">
    <text evidence="9">The sequence shown here is derived from an EMBL/GenBank/DDBJ whole genome shotgun (WGS) entry which is preliminary data.</text>
</comment>
<dbReference type="Proteomes" id="UP001166286">
    <property type="component" value="Unassembled WGS sequence"/>
</dbReference>
<dbReference type="GO" id="GO:0008270">
    <property type="term" value="F:zinc ion binding"/>
    <property type="evidence" value="ECO:0007669"/>
    <property type="project" value="UniProtKB-KW"/>
</dbReference>
<evidence type="ECO:0000256" key="1">
    <source>
        <dbReference type="ARBA" id="ARBA00022723"/>
    </source>
</evidence>
<gene>
    <name evidence="9" type="ORF">JMJ35_001665</name>
</gene>
<organism evidence="9 10">
    <name type="scientific">Cladonia borealis</name>
    <dbReference type="NCBI Taxonomy" id="184061"/>
    <lineage>
        <taxon>Eukaryota</taxon>
        <taxon>Fungi</taxon>
        <taxon>Dikarya</taxon>
        <taxon>Ascomycota</taxon>
        <taxon>Pezizomycotina</taxon>
        <taxon>Lecanoromycetes</taxon>
        <taxon>OSLEUM clade</taxon>
        <taxon>Lecanoromycetidae</taxon>
        <taxon>Lecanorales</taxon>
        <taxon>Lecanorineae</taxon>
        <taxon>Cladoniaceae</taxon>
        <taxon>Cladonia</taxon>
    </lineage>
</organism>
<feature type="compositionally biased region" description="Basic and acidic residues" evidence="7">
    <location>
        <begin position="100"/>
        <end position="110"/>
    </location>
</feature>
<feature type="compositionally biased region" description="Low complexity" evidence="7">
    <location>
        <begin position="132"/>
        <end position="145"/>
    </location>
</feature>
<sequence>MADTAGQRSVFTLESRPSGALPPINYLDIEKIKRENAVYGHNAPVTSTVQMSAPPLVSPSSMYSGPPPPYSYPSSAASSVIGDGRGGQGIAPGNYMSPPETRRSSDEKEQPASQRQSLPSINEALNTGEQQPISISSLLSTSAPSHKITLVTKSPTSPVNRPFLDSLPKGPPDFFPQHTISSNHRPQEQPDHSTRPIYSPGAVSSHGESRFPTINSLSTARSYDSFHTSKQQTTAPPPTDYSRPGASPIQNNPVSSPSTETHPRSVAATTAPFGYTTYQPAYAYPPSSATGIPSYRRPTAHQPTWRGMGGDLDRPEEVRRATKESPPPRPAYGESVKRHLDIYDLETSLNDIAEVSGRALTFSRDYGTRAHQTQRSGPIPGSLPTLVECDQMMQLVQGKMLDSFARIRDVIYKQQQALAEQRNYDERNYKPPISEADDDASYVMDKLEGSGGFAGSDPKKRRGRAAPPGRCHSCNRAETPEWRRGPDGARTLCNACGLHYAKLTRKMGSKAPNGPSNLRPKESSPSSP</sequence>
<feature type="region of interest" description="Disordered" evidence="7">
    <location>
        <begin position="295"/>
        <end position="334"/>
    </location>
</feature>
<dbReference type="AlphaFoldDB" id="A0AA39R8X0"/>
<feature type="region of interest" description="Disordered" evidence="7">
    <location>
        <begin position="50"/>
        <end position="265"/>
    </location>
</feature>
<feature type="compositionally biased region" description="Basic and acidic residues" evidence="7">
    <location>
        <begin position="185"/>
        <end position="194"/>
    </location>
</feature>
<dbReference type="InterPro" id="IPR013088">
    <property type="entry name" value="Znf_NHR/GATA"/>
</dbReference>
<evidence type="ECO:0000313" key="10">
    <source>
        <dbReference type="Proteomes" id="UP001166286"/>
    </source>
</evidence>
<evidence type="ECO:0000256" key="3">
    <source>
        <dbReference type="ARBA" id="ARBA00022833"/>
    </source>
</evidence>
<dbReference type="SUPFAM" id="SSF57716">
    <property type="entry name" value="Glucocorticoid receptor-like (DNA-binding domain)"/>
    <property type="match status" value="1"/>
</dbReference>
<evidence type="ECO:0000256" key="2">
    <source>
        <dbReference type="ARBA" id="ARBA00022771"/>
    </source>
</evidence>
<dbReference type="Gene3D" id="3.30.50.10">
    <property type="entry name" value="Erythroid Transcription Factor GATA-1, subunit A"/>
    <property type="match status" value="1"/>
</dbReference>
<dbReference type="CDD" id="cd00202">
    <property type="entry name" value="ZnF_GATA"/>
    <property type="match status" value="1"/>
</dbReference>
<dbReference type="PANTHER" id="PTHR47172">
    <property type="entry name" value="OS01G0976800 PROTEIN"/>
    <property type="match status" value="1"/>
</dbReference>
<feature type="region of interest" description="Disordered" evidence="7">
    <location>
        <begin position="1"/>
        <end position="23"/>
    </location>
</feature>
<evidence type="ECO:0000256" key="6">
    <source>
        <dbReference type="PROSITE-ProRule" id="PRU00094"/>
    </source>
</evidence>
<dbReference type="GO" id="GO:0043565">
    <property type="term" value="F:sequence-specific DNA binding"/>
    <property type="evidence" value="ECO:0007669"/>
    <property type="project" value="InterPro"/>
</dbReference>
<evidence type="ECO:0000256" key="5">
    <source>
        <dbReference type="ARBA" id="ARBA00023163"/>
    </source>
</evidence>
<feature type="compositionally biased region" description="Polar residues" evidence="7">
    <location>
        <begin position="1"/>
        <end position="12"/>
    </location>
</feature>
<feature type="compositionally biased region" description="Polar residues" evidence="7">
    <location>
        <begin position="212"/>
        <end position="234"/>
    </location>
</feature>
<dbReference type="PANTHER" id="PTHR47172:SF24">
    <property type="entry name" value="GATA ZINC FINGER DOMAIN-CONTAINING PROTEIN 14-RELATED"/>
    <property type="match status" value="1"/>
</dbReference>
<name>A0AA39R8X0_9LECA</name>
<keyword evidence="10" id="KW-1185">Reference proteome</keyword>
<feature type="region of interest" description="Disordered" evidence="7">
    <location>
        <begin position="419"/>
        <end position="487"/>
    </location>
</feature>
<keyword evidence="1" id="KW-0479">Metal-binding</keyword>
<dbReference type="GO" id="GO:0006355">
    <property type="term" value="P:regulation of DNA-templated transcription"/>
    <property type="evidence" value="ECO:0007669"/>
    <property type="project" value="InterPro"/>
</dbReference>
<feature type="compositionally biased region" description="Basic and acidic residues" evidence="7">
    <location>
        <begin position="478"/>
        <end position="487"/>
    </location>
</feature>
<evidence type="ECO:0000313" key="9">
    <source>
        <dbReference type="EMBL" id="KAK0515631.1"/>
    </source>
</evidence>
<dbReference type="EMBL" id="JAFEKC020000003">
    <property type="protein sequence ID" value="KAK0515631.1"/>
    <property type="molecule type" value="Genomic_DNA"/>
</dbReference>
<keyword evidence="4" id="KW-0805">Transcription regulation</keyword>
<proteinExistence type="predicted"/>
<keyword evidence="2 6" id="KW-0863">Zinc-finger</keyword>
<feature type="compositionally biased region" description="Polar residues" evidence="7">
    <location>
        <begin position="111"/>
        <end position="131"/>
    </location>
</feature>
<feature type="region of interest" description="Disordered" evidence="7">
    <location>
        <begin position="505"/>
        <end position="528"/>
    </location>
</feature>
<dbReference type="PROSITE" id="PS50114">
    <property type="entry name" value="GATA_ZN_FINGER_2"/>
    <property type="match status" value="1"/>
</dbReference>
<evidence type="ECO:0000256" key="4">
    <source>
        <dbReference type="ARBA" id="ARBA00023015"/>
    </source>
</evidence>
<feature type="compositionally biased region" description="Polar residues" evidence="7">
    <location>
        <begin position="248"/>
        <end position="260"/>
    </location>
</feature>
<feature type="compositionally biased region" description="Basic and acidic residues" evidence="7">
    <location>
        <begin position="311"/>
        <end position="323"/>
    </location>
</feature>
<accession>A0AA39R8X0</accession>
<dbReference type="Pfam" id="PF00320">
    <property type="entry name" value="GATA"/>
    <property type="match status" value="1"/>
</dbReference>
<dbReference type="SMART" id="SM00401">
    <property type="entry name" value="ZnF_GATA"/>
    <property type="match status" value="1"/>
</dbReference>
<dbReference type="InterPro" id="IPR000679">
    <property type="entry name" value="Znf_GATA"/>
</dbReference>
<feature type="domain" description="GATA-type" evidence="8">
    <location>
        <begin position="470"/>
        <end position="500"/>
    </location>
</feature>
<keyword evidence="3" id="KW-0862">Zinc</keyword>
<dbReference type="PROSITE" id="PS00344">
    <property type="entry name" value="GATA_ZN_FINGER_1"/>
    <property type="match status" value="1"/>
</dbReference>
<reference evidence="9" key="1">
    <citation type="submission" date="2023-03" db="EMBL/GenBank/DDBJ databases">
        <title>Complete genome of Cladonia borealis.</title>
        <authorList>
            <person name="Park H."/>
        </authorList>
    </citation>
    <scope>NUCLEOTIDE SEQUENCE</scope>
    <source>
        <strain evidence="9">ANT050790</strain>
    </source>
</reference>